<accession>A0A9X9Q0P8</accession>
<protein>
    <submittedName>
        <fullName evidence="2">Uncharacterized protein</fullName>
    </submittedName>
</protein>
<dbReference type="EMBL" id="CYRY02015380">
    <property type="protein sequence ID" value="VCW85427.1"/>
    <property type="molecule type" value="Genomic_DNA"/>
</dbReference>
<feature type="region of interest" description="Disordered" evidence="1">
    <location>
        <begin position="1"/>
        <end position="109"/>
    </location>
</feature>
<dbReference type="AlphaFoldDB" id="A0A9X9Q0P8"/>
<evidence type="ECO:0000256" key="1">
    <source>
        <dbReference type="SAM" id="MobiDB-lite"/>
    </source>
</evidence>
<organism evidence="2 3">
    <name type="scientific">Gulo gulo</name>
    <name type="common">Wolverine</name>
    <name type="synonym">Gluton</name>
    <dbReference type="NCBI Taxonomy" id="48420"/>
    <lineage>
        <taxon>Eukaryota</taxon>
        <taxon>Metazoa</taxon>
        <taxon>Chordata</taxon>
        <taxon>Craniata</taxon>
        <taxon>Vertebrata</taxon>
        <taxon>Euteleostomi</taxon>
        <taxon>Mammalia</taxon>
        <taxon>Eutheria</taxon>
        <taxon>Laurasiatheria</taxon>
        <taxon>Carnivora</taxon>
        <taxon>Caniformia</taxon>
        <taxon>Musteloidea</taxon>
        <taxon>Mustelidae</taxon>
        <taxon>Guloninae</taxon>
        <taxon>Gulo</taxon>
    </lineage>
</organism>
<comment type="caution">
    <text evidence="2">The sequence shown here is derived from an EMBL/GenBank/DDBJ whole genome shotgun (WGS) entry which is preliminary data.</text>
</comment>
<gene>
    <name evidence="2" type="ORF">BN2614_LOCUS1</name>
</gene>
<feature type="compositionally biased region" description="Polar residues" evidence="1">
    <location>
        <begin position="56"/>
        <end position="71"/>
    </location>
</feature>
<name>A0A9X9Q0P8_GULGU</name>
<feature type="compositionally biased region" description="Low complexity" evidence="1">
    <location>
        <begin position="25"/>
        <end position="36"/>
    </location>
</feature>
<keyword evidence="3" id="KW-1185">Reference proteome</keyword>
<feature type="compositionally biased region" description="Polar residues" evidence="1">
    <location>
        <begin position="1"/>
        <end position="14"/>
    </location>
</feature>
<dbReference type="Proteomes" id="UP000269945">
    <property type="component" value="Unassembled WGS sequence"/>
</dbReference>
<reference evidence="2 3" key="1">
    <citation type="submission" date="2018-10" db="EMBL/GenBank/DDBJ databases">
        <authorList>
            <person name="Ekblom R."/>
            <person name="Jareborg N."/>
        </authorList>
    </citation>
    <scope>NUCLEOTIDE SEQUENCE [LARGE SCALE GENOMIC DNA]</scope>
    <source>
        <tissue evidence="2">Muscle</tissue>
    </source>
</reference>
<evidence type="ECO:0000313" key="2">
    <source>
        <dbReference type="EMBL" id="VCW85427.1"/>
    </source>
</evidence>
<sequence length="109" mass="11814">MWSGRATASSSQRPASEPPRPSWMRTAATSSTASSRWTRRAGSGEKSSRVRCCTKPYTTITHRSPSPSLRVNEQHARPPQAPHPQPLGVPRGRRSPHPSVHTSRAGAPA</sequence>
<evidence type="ECO:0000313" key="3">
    <source>
        <dbReference type="Proteomes" id="UP000269945"/>
    </source>
</evidence>
<proteinExistence type="predicted"/>